<evidence type="ECO:0000313" key="2">
    <source>
        <dbReference type="Proteomes" id="UP001165960"/>
    </source>
</evidence>
<proteinExistence type="predicted"/>
<dbReference type="EMBL" id="QTSX02004817">
    <property type="protein sequence ID" value="KAJ9063623.1"/>
    <property type="molecule type" value="Genomic_DNA"/>
</dbReference>
<evidence type="ECO:0000313" key="1">
    <source>
        <dbReference type="EMBL" id="KAJ9063623.1"/>
    </source>
</evidence>
<comment type="caution">
    <text evidence="1">The sequence shown here is derived from an EMBL/GenBank/DDBJ whole genome shotgun (WGS) entry which is preliminary data.</text>
</comment>
<keyword evidence="2" id="KW-1185">Reference proteome</keyword>
<gene>
    <name evidence="1" type="ORF">DSO57_1038946</name>
</gene>
<sequence>MDNGQATSGVRQHVDVNSLERYIKQAGLPIDLPISLKQFKQGQSNPTYLITDYSGKKYVLRKKPPGTLISKKAHAIEREYNVLNKLKADGVVPVPKVFSLCEDTSVLDTPFYIMEFLSGRIFVNIRLLGLSMQERVNIWFSAIETLASLHKVNLKKAQLESHGKAGDYYPRQLSVLLKISEMQSRAANVEKLYRFDEIKKIFNENPIPDEVTLVHGDYKIDNLVFAQDSSKVLGILDWELSTIGHPLFDLSNLLQPFYTTGLPVTDNPACLAFLPLENDPGLPENFVETLLQKYCELTGRPYPIPKWKTCVAFSFFRLSVIAQGVAARAARGQASSQNADGLLSFAALSKTMFKFLPRNPKI</sequence>
<accession>A0ACC2SMP8</accession>
<name>A0ACC2SMP8_9FUNG</name>
<dbReference type="Proteomes" id="UP001165960">
    <property type="component" value="Unassembled WGS sequence"/>
</dbReference>
<reference evidence="1" key="1">
    <citation type="submission" date="2022-04" db="EMBL/GenBank/DDBJ databases">
        <title>Genome of the entomopathogenic fungus Entomophthora muscae.</title>
        <authorList>
            <person name="Elya C."/>
            <person name="Lovett B.R."/>
            <person name="Lee E."/>
            <person name="Macias A.M."/>
            <person name="Hajek A.E."/>
            <person name="De Bivort B.L."/>
            <person name="Kasson M.T."/>
            <person name="De Fine Licht H.H."/>
            <person name="Stajich J.E."/>
        </authorList>
    </citation>
    <scope>NUCLEOTIDE SEQUENCE</scope>
    <source>
        <strain evidence="1">Berkeley</strain>
    </source>
</reference>
<organism evidence="1 2">
    <name type="scientific">Entomophthora muscae</name>
    <dbReference type="NCBI Taxonomy" id="34485"/>
    <lineage>
        <taxon>Eukaryota</taxon>
        <taxon>Fungi</taxon>
        <taxon>Fungi incertae sedis</taxon>
        <taxon>Zoopagomycota</taxon>
        <taxon>Entomophthoromycotina</taxon>
        <taxon>Entomophthoromycetes</taxon>
        <taxon>Entomophthorales</taxon>
        <taxon>Entomophthoraceae</taxon>
        <taxon>Entomophthora</taxon>
    </lineage>
</organism>
<protein>
    <submittedName>
        <fullName evidence="1">Uncharacterized protein</fullName>
    </submittedName>
</protein>